<dbReference type="Pfam" id="PF03595">
    <property type="entry name" value="SLAC1"/>
    <property type="match status" value="1"/>
</dbReference>
<dbReference type="EMBL" id="QPJY01000001">
    <property type="protein sequence ID" value="RCX32915.1"/>
    <property type="molecule type" value="Genomic_DNA"/>
</dbReference>
<comment type="subcellular location">
    <subcellularLocation>
        <location evidence="1">Membrane</location>
        <topology evidence="1">Multi-pass membrane protein</topology>
    </subcellularLocation>
</comment>
<evidence type="ECO:0000313" key="7">
    <source>
        <dbReference type="Proteomes" id="UP000252707"/>
    </source>
</evidence>
<accession>A0A369CIK3</accession>
<dbReference type="RefSeq" id="WP_114277813.1">
    <property type="nucleotide sequence ID" value="NZ_QPJY01000001.1"/>
</dbReference>
<feature type="transmembrane region" description="Helical" evidence="5">
    <location>
        <begin position="108"/>
        <end position="129"/>
    </location>
</feature>
<evidence type="ECO:0000256" key="1">
    <source>
        <dbReference type="ARBA" id="ARBA00004141"/>
    </source>
</evidence>
<dbReference type="InterPro" id="IPR052951">
    <property type="entry name" value="Tellurite_res_ion_channel"/>
</dbReference>
<dbReference type="PANTHER" id="PTHR37955">
    <property type="entry name" value="TELLURITE RESISTANCE PROTEIN TEHA"/>
    <property type="match status" value="1"/>
</dbReference>
<keyword evidence="2 5" id="KW-0812">Transmembrane</keyword>
<dbReference type="GO" id="GO:0046583">
    <property type="term" value="F:monoatomic cation efflux transmembrane transporter activity"/>
    <property type="evidence" value="ECO:0007669"/>
    <property type="project" value="TreeGrafter"/>
</dbReference>
<proteinExistence type="predicted"/>
<dbReference type="OrthoDB" id="309023at2"/>
<dbReference type="Gene3D" id="1.50.10.150">
    <property type="entry name" value="Voltage-dependent anion channel"/>
    <property type="match status" value="1"/>
</dbReference>
<sequence>MNTDSRLMHFPIPFFAVVMGLSGFTIALLKSEAMQLLPLHAGNLMAAVTGGVFLLIALVYLAKLLRHPGAVRQELHHPVKLSFFPTVSISLVLLSICTLHSQPALAEALWITGSVAHLLFTLYVLGAWINHEHFQIQHMNPAWFIPVVGNILVPIAGVPLGYTESSWFFFSIGLVFWVVLLVIVLYRVIFHNPLPAKLVPTFFILIAPPAVGFLAYLKLGGGLDAFARVLYYTALFLTLLLFTQYRKFTRLQFFLSWWAYSFPLAAITVATLAMFEQTGDGRFQALGLGLLALLAAVIVLLLVRTAIAMGRGEICVEE</sequence>
<keyword evidence="3 5" id="KW-1133">Transmembrane helix</keyword>
<dbReference type="CDD" id="cd09323">
    <property type="entry name" value="TDT_SLAC1_like"/>
    <property type="match status" value="1"/>
</dbReference>
<comment type="caution">
    <text evidence="6">The sequence shown here is derived from an EMBL/GenBank/DDBJ whole genome shotgun (WGS) entry which is preliminary data.</text>
</comment>
<organism evidence="6 7">
    <name type="scientific">Thioalbus denitrificans</name>
    <dbReference type="NCBI Taxonomy" id="547122"/>
    <lineage>
        <taxon>Bacteria</taxon>
        <taxon>Pseudomonadati</taxon>
        <taxon>Pseudomonadota</taxon>
        <taxon>Gammaproteobacteria</taxon>
        <taxon>Chromatiales</taxon>
        <taxon>Ectothiorhodospiraceae</taxon>
        <taxon>Thioalbus</taxon>
    </lineage>
</organism>
<keyword evidence="7" id="KW-1185">Reference proteome</keyword>
<dbReference type="AlphaFoldDB" id="A0A369CIK3"/>
<feature type="transmembrane region" description="Helical" evidence="5">
    <location>
        <begin position="141"/>
        <end position="161"/>
    </location>
</feature>
<dbReference type="InterPro" id="IPR038665">
    <property type="entry name" value="Voltage-dep_anion_channel_sf"/>
</dbReference>
<feature type="transmembrane region" description="Helical" evidence="5">
    <location>
        <begin position="167"/>
        <end position="186"/>
    </location>
</feature>
<dbReference type="PANTHER" id="PTHR37955:SF1">
    <property type="entry name" value="DEP DOMAIN-CONTAINING PROTEIN"/>
    <property type="match status" value="1"/>
</dbReference>
<evidence type="ECO:0000313" key="6">
    <source>
        <dbReference type="EMBL" id="RCX32915.1"/>
    </source>
</evidence>
<feature type="transmembrane region" description="Helical" evidence="5">
    <location>
        <begin position="12"/>
        <end position="29"/>
    </location>
</feature>
<dbReference type="GO" id="GO:0005886">
    <property type="term" value="C:plasma membrane"/>
    <property type="evidence" value="ECO:0007669"/>
    <property type="project" value="TreeGrafter"/>
</dbReference>
<reference evidence="6 7" key="1">
    <citation type="submission" date="2018-07" db="EMBL/GenBank/DDBJ databases">
        <title>Genomic Encyclopedia of Type Strains, Phase IV (KMG-IV): sequencing the most valuable type-strain genomes for metagenomic binning, comparative biology and taxonomic classification.</title>
        <authorList>
            <person name="Goeker M."/>
        </authorList>
    </citation>
    <scope>NUCLEOTIDE SEQUENCE [LARGE SCALE GENOMIC DNA]</scope>
    <source>
        <strain evidence="6 7">DSM 26407</strain>
    </source>
</reference>
<dbReference type="InterPro" id="IPR004695">
    <property type="entry name" value="SLAC1/Mae1/Ssu1/TehA"/>
</dbReference>
<evidence type="ECO:0000256" key="2">
    <source>
        <dbReference type="ARBA" id="ARBA00022692"/>
    </source>
</evidence>
<feature type="transmembrane region" description="Helical" evidence="5">
    <location>
        <begin position="225"/>
        <end position="242"/>
    </location>
</feature>
<evidence type="ECO:0000256" key="5">
    <source>
        <dbReference type="SAM" id="Phobius"/>
    </source>
</evidence>
<protein>
    <submittedName>
        <fullName evidence="6">Tellurite resistance protein</fullName>
    </submittedName>
</protein>
<dbReference type="Proteomes" id="UP000252707">
    <property type="component" value="Unassembled WGS sequence"/>
</dbReference>
<feature type="transmembrane region" description="Helical" evidence="5">
    <location>
        <begin position="83"/>
        <end position="102"/>
    </location>
</feature>
<feature type="transmembrane region" description="Helical" evidence="5">
    <location>
        <begin position="254"/>
        <end position="275"/>
    </location>
</feature>
<keyword evidence="4 5" id="KW-0472">Membrane</keyword>
<feature type="transmembrane region" description="Helical" evidence="5">
    <location>
        <begin position="41"/>
        <end position="62"/>
    </location>
</feature>
<evidence type="ECO:0000256" key="4">
    <source>
        <dbReference type="ARBA" id="ARBA00023136"/>
    </source>
</evidence>
<feature type="transmembrane region" description="Helical" evidence="5">
    <location>
        <begin position="281"/>
        <end position="303"/>
    </location>
</feature>
<feature type="transmembrane region" description="Helical" evidence="5">
    <location>
        <begin position="198"/>
        <end position="219"/>
    </location>
</feature>
<evidence type="ECO:0000256" key="3">
    <source>
        <dbReference type="ARBA" id="ARBA00022989"/>
    </source>
</evidence>
<gene>
    <name evidence="6" type="ORF">DFQ59_101213</name>
</gene>
<name>A0A369CIK3_9GAMM</name>